<evidence type="ECO:0000259" key="11">
    <source>
        <dbReference type="PROSITE" id="PS01033"/>
    </source>
</evidence>
<dbReference type="Gene3D" id="1.10.490.10">
    <property type="entry name" value="Globins"/>
    <property type="match status" value="1"/>
</dbReference>
<evidence type="ECO:0000256" key="1">
    <source>
        <dbReference type="ARBA" id="ARBA00013895"/>
    </source>
</evidence>
<protein>
    <recommendedName>
        <fullName evidence="1">Globin</fullName>
    </recommendedName>
    <alternativeName>
        <fullName evidence="8">Myoglobin</fullName>
    </alternativeName>
</protein>
<dbReference type="PANTHER" id="PTHR47217">
    <property type="entry name" value="GLOBIN-LIKE PROTEIN"/>
    <property type="match status" value="1"/>
</dbReference>
<evidence type="ECO:0000313" key="12">
    <source>
        <dbReference type="EMBL" id="CEK67155.1"/>
    </source>
</evidence>
<name>A0A0B6ZHC3_9EUPU</name>
<accession>A0A0B6ZHC3</accession>
<dbReference type="PROSITE" id="PS01033">
    <property type="entry name" value="GLOBIN"/>
    <property type="match status" value="1"/>
</dbReference>
<keyword evidence="4 9" id="KW-0561">Oxygen transport</keyword>
<dbReference type="EMBL" id="HACG01020290">
    <property type="protein sequence ID" value="CEK67155.1"/>
    <property type="molecule type" value="Transcribed_RNA"/>
</dbReference>
<keyword evidence="5" id="KW-0479">Metal-binding</keyword>
<evidence type="ECO:0000256" key="5">
    <source>
        <dbReference type="ARBA" id="ARBA00022723"/>
    </source>
</evidence>
<keyword evidence="3 9" id="KW-0349">Heme</keyword>
<evidence type="ECO:0000256" key="6">
    <source>
        <dbReference type="ARBA" id="ARBA00023004"/>
    </source>
</evidence>
<dbReference type="GO" id="GO:0019825">
    <property type="term" value="F:oxygen binding"/>
    <property type="evidence" value="ECO:0007669"/>
    <property type="project" value="InterPro"/>
</dbReference>
<dbReference type="GO" id="GO:0020037">
    <property type="term" value="F:heme binding"/>
    <property type="evidence" value="ECO:0007669"/>
    <property type="project" value="InterPro"/>
</dbReference>
<feature type="non-terminal residue" evidence="12">
    <location>
        <position position="221"/>
    </location>
</feature>
<feature type="region of interest" description="Disordered" evidence="10">
    <location>
        <begin position="188"/>
        <end position="221"/>
    </location>
</feature>
<dbReference type="PANTHER" id="PTHR47217:SF1">
    <property type="entry name" value="GLOBIN-LIKE PROTEIN"/>
    <property type="match status" value="1"/>
</dbReference>
<dbReference type="InterPro" id="IPR000971">
    <property type="entry name" value="Globin"/>
</dbReference>
<evidence type="ECO:0000256" key="7">
    <source>
        <dbReference type="ARBA" id="ARBA00023179"/>
    </source>
</evidence>
<dbReference type="GO" id="GO:0046872">
    <property type="term" value="F:metal ion binding"/>
    <property type="evidence" value="ECO:0007669"/>
    <property type="project" value="UniProtKB-KW"/>
</dbReference>
<organism evidence="12">
    <name type="scientific">Arion vulgaris</name>
    <dbReference type="NCBI Taxonomy" id="1028688"/>
    <lineage>
        <taxon>Eukaryota</taxon>
        <taxon>Metazoa</taxon>
        <taxon>Spiralia</taxon>
        <taxon>Lophotrochozoa</taxon>
        <taxon>Mollusca</taxon>
        <taxon>Gastropoda</taxon>
        <taxon>Heterobranchia</taxon>
        <taxon>Euthyneura</taxon>
        <taxon>Panpulmonata</taxon>
        <taxon>Eupulmonata</taxon>
        <taxon>Stylommatophora</taxon>
        <taxon>Helicina</taxon>
        <taxon>Arionoidea</taxon>
        <taxon>Arionidae</taxon>
        <taxon>Arion</taxon>
    </lineage>
</organism>
<evidence type="ECO:0000256" key="4">
    <source>
        <dbReference type="ARBA" id="ARBA00022621"/>
    </source>
</evidence>
<proteinExistence type="inferred from homology"/>
<dbReference type="InterPro" id="IPR044399">
    <property type="entry name" value="Mb-like_M"/>
</dbReference>
<keyword evidence="6" id="KW-0408">Iron</keyword>
<dbReference type="CDD" id="cd01040">
    <property type="entry name" value="Mb-like"/>
    <property type="match status" value="1"/>
</dbReference>
<evidence type="ECO:0000256" key="2">
    <source>
        <dbReference type="ARBA" id="ARBA00022448"/>
    </source>
</evidence>
<dbReference type="SUPFAM" id="SSF46458">
    <property type="entry name" value="Globin-like"/>
    <property type="match status" value="1"/>
</dbReference>
<dbReference type="GO" id="GO:0005344">
    <property type="term" value="F:oxygen carrier activity"/>
    <property type="evidence" value="ECO:0007669"/>
    <property type="project" value="UniProtKB-KW"/>
</dbReference>
<reference evidence="12" key="1">
    <citation type="submission" date="2014-12" db="EMBL/GenBank/DDBJ databases">
        <title>Insight into the proteome of Arion vulgaris.</title>
        <authorList>
            <person name="Aradska J."/>
            <person name="Bulat T."/>
            <person name="Smidak R."/>
            <person name="Sarate P."/>
            <person name="Gangsoo J."/>
            <person name="Sialana F."/>
            <person name="Bilban M."/>
            <person name="Lubec G."/>
        </authorList>
    </citation>
    <scope>NUCLEOTIDE SEQUENCE</scope>
    <source>
        <tissue evidence="12">Skin</tissue>
    </source>
</reference>
<dbReference type="Pfam" id="PF00042">
    <property type="entry name" value="Globin"/>
    <property type="match status" value="1"/>
</dbReference>
<evidence type="ECO:0000256" key="10">
    <source>
        <dbReference type="SAM" id="MobiDB-lite"/>
    </source>
</evidence>
<gene>
    <name evidence="12" type="primary">ORF61548</name>
</gene>
<evidence type="ECO:0000256" key="3">
    <source>
        <dbReference type="ARBA" id="ARBA00022617"/>
    </source>
</evidence>
<comment type="similarity">
    <text evidence="9">Belongs to the globin family.</text>
</comment>
<dbReference type="InterPro" id="IPR012292">
    <property type="entry name" value="Globin/Proto"/>
</dbReference>
<evidence type="ECO:0000256" key="9">
    <source>
        <dbReference type="RuleBase" id="RU000356"/>
    </source>
</evidence>
<dbReference type="AlphaFoldDB" id="A0A0B6ZHC3"/>
<evidence type="ECO:0000256" key="8">
    <source>
        <dbReference type="ARBA" id="ARBA00030087"/>
    </source>
</evidence>
<keyword evidence="2 9" id="KW-0813">Transport</keyword>
<feature type="domain" description="Globin" evidence="11">
    <location>
        <begin position="37"/>
        <end position="186"/>
    </location>
</feature>
<dbReference type="InterPro" id="IPR009050">
    <property type="entry name" value="Globin-like_sf"/>
</dbReference>
<feature type="compositionally biased region" description="Polar residues" evidence="10">
    <location>
        <begin position="188"/>
        <end position="207"/>
    </location>
</feature>
<keyword evidence="7" id="KW-0514">Muscle protein</keyword>
<sequence>MSKSRFFCCLGHRISKSSEILTSNQDGTPDTVELATGLSARDRKLIKDTADIIFGQLKLQNKGVVFLIAFFKAYPHHQRYFKMFRGIPPDELKSIPHTENHGRRVMSNVALLVQHIEEPNVIKEQLVDLLIKHNPRSVKPRQMKDMLNMFVDFTSQQLGAKFTSQHETAWRKLTTHILSVLEEAAAATSQQSNGSAVSRGNGNVSNRNDQEECRNNETQNS</sequence>